<dbReference type="InterPro" id="IPR016024">
    <property type="entry name" value="ARM-type_fold"/>
</dbReference>
<protein>
    <submittedName>
        <fullName evidence="2">Uncharacterized protein</fullName>
    </submittedName>
</protein>
<gene>
    <name evidence="2" type="ORF">PRG01_1422400</name>
</gene>
<dbReference type="AlphaFoldDB" id="A0A2P9DP71"/>
<name>A0A2P9DP71_PLARE</name>
<dbReference type="EMBL" id="LT969577">
    <property type="protein sequence ID" value="SOV82791.1"/>
    <property type="molecule type" value="Genomic_DNA"/>
</dbReference>
<evidence type="ECO:0000313" key="2">
    <source>
        <dbReference type="EMBL" id="SOV82791.1"/>
    </source>
</evidence>
<dbReference type="SUPFAM" id="SSF48371">
    <property type="entry name" value="ARM repeat"/>
    <property type="match status" value="1"/>
</dbReference>
<feature type="region of interest" description="Disordered" evidence="1">
    <location>
        <begin position="1"/>
        <end position="22"/>
    </location>
</feature>
<proteinExistence type="predicted"/>
<organism evidence="2 3">
    <name type="scientific">Plasmodium reichenowi</name>
    <dbReference type="NCBI Taxonomy" id="5854"/>
    <lineage>
        <taxon>Eukaryota</taxon>
        <taxon>Sar</taxon>
        <taxon>Alveolata</taxon>
        <taxon>Apicomplexa</taxon>
        <taxon>Aconoidasida</taxon>
        <taxon>Haemosporida</taxon>
        <taxon>Plasmodiidae</taxon>
        <taxon>Plasmodium</taxon>
        <taxon>Plasmodium (Laverania)</taxon>
    </lineage>
</organism>
<sequence>MTQITISANNEKGENHYNNNNNNNECKYNNKRRVVDECLEESIENEYNRNIKKTYPSKNHLDENTLPDFLIKYYEWEELPSFYNLPYGLINKKNEHFFFKNKKECFNEYIKEKNTSLINIKNNDKKDHIHIKNCDNFNLNKGEKKDICVEEKQEEDVCIKKNYDDFVLSLIYDDIVTYFFKVQEKEMKVKGTPKNLQRENNNDQNHHDMRNVEGNITKLSYTDQQKILKINFKKEDTMTKQEFQNGDCCENAQNCNYCEKGKSCANENKCTTKKECSGENKCTTKKECSGENKYTAKKECSGENKRVAKNECSGENKYTAKNECSGENKYTAKNECSGENKRVAKNECSGENKYTAKNDCSGENKYTFKNDCSGENTYTSKNDCSGENTYTSKNDCSGEEGPNEINWMNDFISLTNMQILSKNCNKFKEWNNLEIVIPHIINYCCSVRSCICKNSFLTITYICKSLKEEKDILCKFFVYIFPFIIRKLDIKNNFLNKCVTNAIEEFMLHSSNMNDYEMLRLICSYSNDKNSCISKKMSYFVYLFLKNLPQNELINFRISDFASPFLDFINAKLEDTKKYIKQALQILLEYHEEDNIIDNFKVGLEKHEQNNQVHNFFLVSKQIRNILRSNNTNTLRKKYATFHDFKNTKIVKNVNKPKPSSFIF</sequence>
<dbReference type="VEuPathDB" id="PlasmoDB:PRCDC_1421900"/>
<evidence type="ECO:0000313" key="3">
    <source>
        <dbReference type="Proteomes" id="UP000240500"/>
    </source>
</evidence>
<evidence type="ECO:0000256" key="1">
    <source>
        <dbReference type="SAM" id="MobiDB-lite"/>
    </source>
</evidence>
<dbReference type="Gene3D" id="1.25.10.10">
    <property type="entry name" value="Leucine-rich Repeat Variant"/>
    <property type="match status" value="1"/>
</dbReference>
<dbReference type="OrthoDB" id="375798at2759"/>
<dbReference type="VEuPathDB" id="PlasmoDB:PRG01_1422400"/>
<dbReference type="InterPro" id="IPR011989">
    <property type="entry name" value="ARM-like"/>
</dbReference>
<dbReference type="Proteomes" id="UP000240500">
    <property type="component" value="Chromosome 14"/>
</dbReference>
<reference evidence="2 3" key="1">
    <citation type="submission" date="2016-09" db="EMBL/GenBank/DDBJ databases">
        <authorList>
            <consortium name="Pathogen Informatics"/>
        </authorList>
    </citation>
    <scope>NUCLEOTIDE SEQUENCE [LARGE SCALE GENOMIC DNA]</scope>
</reference>
<accession>A0A2P9DP71</accession>